<evidence type="ECO:0000256" key="1">
    <source>
        <dbReference type="SAM" id="MobiDB-lite"/>
    </source>
</evidence>
<name>A0A9P6MWK2_9FUNG</name>
<proteinExistence type="predicted"/>
<feature type="region of interest" description="Disordered" evidence="1">
    <location>
        <begin position="467"/>
        <end position="504"/>
    </location>
</feature>
<feature type="compositionally biased region" description="Low complexity" evidence="1">
    <location>
        <begin position="480"/>
        <end position="496"/>
    </location>
</feature>
<dbReference type="EMBL" id="JAAAID010000611">
    <property type="protein sequence ID" value="KAG0015610.1"/>
    <property type="molecule type" value="Genomic_DNA"/>
</dbReference>
<keyword evidence="2" id="KW-1133">Transmembrane helix</keyword>
<feature type="transmembrane region" description="Helical" evidence="2">
    <location>
        <begin position="12"/>
        <end position="32"/>
    </location>
</feature>
<feature type="region of interest" description="Disordered" evidence="1">
    <location>
        <begin position="290"/>
        <end position="311"/>
    </location>
</feature>
<gene>
    <name evidence="3" type="ORF">BGZ80_009753</name>
</gene>
<feature type="region of interest" description="Disordered" evidence="1">
    <location>
        <begin position="83"/>
        <end position="106"/>
    </location>
</feature>
<sequence>MVMAVYFGLQGFTSALVTLPRLAVYASIIYVVKSIPDLGTSAIGFQWLQLEGFTSFNANLITCTLAIIALIVTNVLSTYANKNSPSELNLSKRTDQQPTNGKLEKNGKTFQYDHTIDFSRSSQDTFDEVDLGQEPSKAVEAKSSATTNTSLPMHKIIPREQDFLVDTSTAPSIRGSQTYRGIPPPPPQQFIMSDTHVSQPTWIPAGAPTLGQQAGLMSGEDTVRSGDTINMIPGSGLPALAFYDDLLKSINSERMMYASSLSNQATTEFQQLLIDRKCSEHESNLPLESYPMTLLSPTPPAPPTYSSRSSYFDRSVDDRPVHPFDTIAHCHQPATSQGELDISLSKAHESRLDGFYFSSLSRSESSNSQETIENWRIRVEPSSPGIPELDMERQKSTTGISTKTTQGMLSEYDYEFSGDGDLDQYDSISRRGTIPIILSNHLQEASSTYPENQDNNFSVNDLHLPRPSYAYGQTRSQRQGSVNSSVGGNNYSVASSPSLADSLSNPMYQQQSYGIANGPNYPPRKRSLPLSVQSFVKEYQPSQSQMPQHLACPTFSTRTRTKSPSHLSNMVNHSEIRSSCDFGKEDDERENPLTIQKKTRFRSQSFGAQSNGCQSGSSWDQTGYASLVDLPPSSEPHMYHQDQVDDPIFKSRTKINASSKMSLKEVLAIDNRIQGYSSSFDRRAQGLPAPHYTGEIDDQLVHPLDLAPLLRQPQLGSQQGYHDHGYNPSIMNHRNNSYTHQDGMQTTWTETCVGLGLTLNPNPYIQQNEPHHDSPFSMGTAEEQYVLQRPEPVKYPMNQNGSDISNSGINCYHWNNPVNCPELTMRLTTATDLSNETLTNPYQTMTTNVCNDYENEMLRYNKQQLNATITNQRLSQTKYQEPIQRQSSQRNKKNLVVNIVPLKDF</sequence>
<comment type="caution">
    <text evidence="3">The sequence shown here is derived from an EMBL/GenBank/DDBJ whole genome shotgun (WGS) entry which is preliminary data.</text>
</comment>
<evidence type="ECO:0000256" key="2">
    <source>
        <dbReference type="SAM" id="Phobius"/>
    </source>
</evidence>
<reference evidence="3" key="1">
    <citation type="journal article" date="2020" name="Fungal Divers.">
        <title>Resolving the Mortierellaceae phylogeny through synthesis of multi-gene phylogenetics and phylogenomics.</title>
        <authorList>
            <person name="Vandepol N."/>
            <person name="Liber J."/>
            <person name="Desiro A."/>
            <person name="Na H."/>
            <person name="Kennedy M."/>
            <person name="Barry K."/>
            <person name="Grigoriev I.V."/>
            <person name="Miller A.N."/>
            <person name="O'Donnell K."/>
            <person name="Stajich J.E."/>
            <person name="Bonito G."/>
        </authorList>
    </citation>
    <scope>NUCLEOTIDE SEQUENCE</scope>
    <source>
        <strain evidence="3">NRRL 2769</strain>
    </source>
</reference>
<keyword evidence="4" id="KW-1185">Reference proteome</keyword>
<accession>A0A9P6MWK2</accession>
<keyword evidence="2" id="KW-0812">Transmembrane</keyword>
<evidence type="ECO:0000313" key="4">
    <source>
        <dbReference type="Proteomes" id="UP000703661"/>
    </source>
</evidence>
<dbReference type="AlphaFoldDB" id="A0A9P6MWK2"/>
<keyword evidence="2" id="KW-0472">Membrane</keyword>
<organism evidence="3 4">
    <name type="scientific">Entomortierella chlamydospora</name>
    <dbReference type="NCBI Taxonomy" id="101097"/>
    <lineage>
        <taxon>Eukaryota</taxon>
        <taxon>Fungi</taxon>
        <taxon>Fungi incertae sedis</taxon>
        <taxon>Mucoromycota</taxon>
        <taxon>Mortierellomycotina</taxon>
        <taxon>Mortierellomycetes</taxon>
        <taxon>Mortierellales</taxon>
        <taxon>Mortierellaceae</taxon>
        <taxon>Entomortierella</taxon>
    </lineage>
</organism>
<feature type="transmembrane region" description="Helical" evidence="2">
    <location>
        <begin position="53"/>
        <end position="76"/>
    </location>
</feature>
<dbReference type="Proteomes" id="UP000703661">
    <property type="component" value="Unassembled WGS sequence"/>
</dbReference>
<evidence type="ECO:0000313" key="3">
    <source>
        <dbReference type="EMBL" id="KAG0015610.1"/>
    </source>
</evidence>
<feature type="region of interest" description="Disordered" evidence="1">
    <location>
        <begin position="381"/>
        <end position="402"/>
    </location>
</feature>
<protein>
    <submittedName>
        <fullName evidence="3">Uncharacterized protein</fullName>
    </submittedName>
</protein>